<comment type="caution">
    <text evidence="6">The sequence shown here is derived from an EMBL/GenBank/DDBJ whole genome shotgun (WGS) entry which is preliminary data.</text>
</comment>
<keyword evidence="1" id="KW-0813">Transport</keyword>
<organism evidence="6 7">
    <name type="scientific">Legionella parisiensis</name>
    <dbReference type="NCBI Taxonomy" id="45071"/>
    <lineage>
        <taxon>Bacteria</taxon>
        <taxon>Pseudomonadati</taxon>
        <taxon>Pseudomonadota</taxon>
        <taxon>Gammaproteobacteria</taxon>
        <taxon>Legionellales</taxon>
        <taxon>Legionellaceae</taxon>
        <taxon>Legionella</taxon>
    </lineage>
</organism>
<dbReference type="AlphaFoldDB" id="A0A1E5JX58"/>
<name>A0A1E5JX58_9GAMM</name>
<dbReference type="RefSeq" id="WP_240489340.1">
    <property type="nucleotide sequence ID" value="NZ_LSOG01000001.1"/>
</dbReference>
<evidence type="ECO:0000256" key="5">
    <source>
        <dbReference type="ARBA" id="ARBA00023136"/>
    </source>
</evidence>
<evidence type="ECO:0000313" key="7">
    <source>
        <dbReference type="Proteomes" id="UP000095229"/>
    </source>
</evidence>
<keyword evidence="2" id="KW-1003">Cell membrane</keyword>
<evidence type="ECO:0000256" key="3">
    <source>
        <dbReference type="ARBA" id="ARBA00022723"/>
    </source>
</evidence>
<keyword evidence="4" id="KW-0862">Zinc</keyword>
<dbReference type="EMBL" id="LSOG01000001">
    <property type="protein sequence ID" value="OEH48963.1"/>
    <property type="molecule type" value="Genomic_DNA"/>
</dbReference>
<dbReference type="PATRIC" id="fig|45071.7.peg.18"/>
<evidence type="ECO:0000256" key="1">
    <source>
        <dbReference type="ARBA" id="ARBA00022448"/>
    </source>
</evidence>
<gene>
    <name evidence="6" type="ORF">lpari_00015</name>
</gene>
<sequence length="197" mass="22439">MTNAKMLTKHDAIGTGVKKTGGAKSRDIEIQALVHNAAKCIAPVWPLETFIACNPLQGFETQTFEEAIAQGGFRRRIVERNRKLEAVNLQMIKWCGGFLDAGQGSIDMPHRENGFYLGFLKLAYFDKQLHRNKKEAKEFLQQLPESAEEAIKTCLLRLHVPEGQEEAFLSQTLRHLPGWAGFVKWKMDWQNSKKQKK</sequence>
<keyword evidence="7" id="KW-1185">Reference proteome</keyword>
<dbReference type="InterPro" id="IPR018752">
    <property type="entry name" value="DabA"/>
</dbReference>
<accession>A0A1E5JX58</accession>
<dbReference type="GO" id="GO:0046872">
    <property type="term" value="F:metal ion binding"/>
    <property type="evidence" value="ECO:0007669"/>
    <property type="project" value="UniProtKB-KW"/>
</dbReference>
<dbReference type="PANTHER" id="PTHR38344:SF1">
    <property type="entry name" value="INORGANIC CARBON TRANSPORTER SUBUNIT DABA-RELATED"/>
    <property type="match status" value="1"/>
</dbReference>
<proteinExistence type="predicted"/>
<keyword evidence="3" id="KW-0479">Metal-binding</keyword>
<keyword evidence="5" id="KW-0472">Membrane</keyword>
<evidence type="ECO:0000256" key="2">
    <source>
        <dbReference type="ARBA" id="ARBA00022475"/>
    </source>
</evidence>
<evidence type="ECO:0000256" key="4">
    <source>
        <dbReference type="ARBA" id="ARBA00022833"/>
    </source>
</evidence>
<dbReference type="Proteomes" id="UP000095229">
    <property type="component" value="Unassembled WGS sequence"/>
</dbReference>
<dbReference type="PANTHER" id="PTHR38344">
    <property type="entry name" value="UPF0753 PROTEIN AQ_863"/>
    <property type="match status" value="1"/>
</dbReference>
<reference evidence="6 7" key="1">
    <citation type="submission" date="2016-02" db="EMBL/GenBank/DDBJ databases">
        <title>Secondary metabolites in Legionella.</title>
        <authorList>
            <person name="Tobias N.J."/>
            <person name="Bode H.B."/>
        </authorList>
    </citation>
    <scope>NUCLEOTIDE SEQUENCE [LARGE SCALE GENOMIC DNA]</scope>
    <source>
        <strain evidence="6 7">DSM 19216</strain>
    </source>
</reference>
<protein>
    <submittedName>
        <fullName evidence="6">Uncharacterized protein</fullName>
    </submittedName>
</protein>
<evidence type="ECO:0000313" key="6">
    <source>
        <dbReference type="EMBL" id="OEH48963.1"/>
    </source>
</evidence>
<dbReference type="Pfam" id="PF10070">
    <property type="entry name" value="DabA"/>
    <property type="match status" value="2"/>
</dbReference>